<dbReference type="Gene3D" id="3.30.420.40">
    <property type="match status" value="1"/>
</dbReference>
<comment type="similarity">
    <text evidence="1">Belongs to the GDA1/CD39 NTPase family.</text>
</comment>
<accession>A0A7S0ZIS6</accession>
<name>A0A7S0ZIS6_9RHOD</name>
<dbReference type="PANTHER" id="PTHR11782:SF127">
    <property type="entry name" value="NTPASE, ISOFORM F"/>
    <property type="match status" value="1"/>
</dbReference>
<keyword evidence="5" id="KW-0472">Membrane</keyword>
<gene>
    <name evidence="6" type="ORF">TOLI1172_LOCUS7564</name>
</gene>
<reference evidence="6" key="1">
    <citation type="submission" date="2021-01" db="EMBL/GenBank/DDBJ databases">
        <authorList>
            <person name="Corre E."/>
            <person name="Pelletier E."/>
            <person name="Niang G."/>
            <person name="Scheremetjew M."/>
            <person name="Finn R."/>
            <person name="Kale V."/>
            <person name="Holt S."/>
            <person name="Cochrane G."/>
            <person name="Meng A."/>
            <person name="Brown T."/>
            <person name="Cohen L."/>
        </authorList>
    </citation>
    <scope>NUCLEOTIDE SEQUENCE</scope>
    <source>
        <strain evidence="6">CCMP3278</strain>
    </source>
</reference>
<dbReference type="GO" id="GO:0016787">
    <property type="term" value="F:hydrolase activity"/>
    <property type="evidence" value="ECO:0007669"/>
    <property type="project" value="UniProtKB-KW"/>
</dbReference>
<dbReference type="EMBL" id="HBFP01010535">
    <property type="protein sequence ID" value="CAD8823168.1"/>
    <property type="molecule type" value="Transcribed_RNA"/>
</dbReference>
<dbReference type="GO" id="GO:0005524">
    <property type="term" value="F:ATP binding"/>
    <property type="evidence" value="ECO:0007669"/>
    <property type="project" value="UniProtKB-KW"/>
</dbReference>
<dbReference type="PANTHER" id="PTHR11782">
    <property type="entry name" value="ADENOSINE/GUANOSINE DIPHOSPHATASE"/>
    <property type="match status" value="1"/>
</dbReference>
<keyword evidence="5" id="KW-1133">Transmembrane helix</keyword>
<organism evidence="6">
    <name type="scientific">Timspurckia oligopyrenoides</name>
    <dbReference type="NCBI Taxonomy" id="708627"/>
    <lineage>
        <taxon>Eukaryota</taxon>
        <taxon>Rhodophyta</taxon>
        <taxon>Bangiophyceae</taxon>
        <taxon>Porphyridiales</taxon>
        <taxon>Porphyridiaceae</taxon>
        <taxon>Timspurckia</taxon>
    </lineage>
</organism>
<feature type="binding site" evidence="4">
    <location>
        <begin position="242"/>
        <end position="246"/>
    </location>
    <ligand>
        <name>ATP</name>
        <dbReference type="ChEBI" id="CHEBI:30616"/>
    </ligand>
</feature>
<proteinExistence type="inferred from homology"/>
<dbReference type="AlphaFoldDB" id="A0A7S0ZIS6"/>
<keyword evidence="5" id="KW-0812">Transmembrane</keyword>
<evidence type="ECO:0000256" key="4">
    <source>
        <dbReference type="PIRSR" id="PIRSR600407-2"/>
    </source>
</evidence>
<protein>
    <submittedName>
        <fullName evidence="6">Uncharacterized protein</fullName>
    </submittedName>
</protein>
<feature type="active site" description="Proton acceptor" evidence="3">
    <location>
        <position position="206"/>
    </location>
</feature>
<evidence type="ECO:0000313" key="6">
    <source>
        <dbReference type="EMBL" id="CAD8823168.1"/>
    </source>
</evidence>
<evidence type="ECO:0000256" key="2">
    <source>
        <dbReference type="ARBA" id="ARBA00022801"/>
    </source>
</evidence>
<dbReference type="InterPro" id="IPR000407">
    <property type="entry name" value="GDA1_CD39_NTPase"/>
</dbReference>
<keyword evidence="4" id="KW-0547">Nucleotide-binding</keyword>
<evidence type="ECO:0000256" key="3">
    <source>
        <dbReference type="PIRSR" id="PIRSR600407-1"/>
    </source>
</evidence>
<dbReference type="Pfam" id="PF01150">
    <property type="entry name" value="GDA1_CD39"/>
    <property type="match status" value="1"/>
</dbReference>
<feature type="transmembrane region" description="Helical" evidence="5">
    <location>
        <begin position="40"/>
        <end position="58"/>
    </location>
</feature>
<evidence type="ECO:0000256" key="1">
    <source>
        <dbReference type="ARBA" id="ARBA00009283"/>
    </source>
</evidence>
<keyword evidence="4" id="KW-0067">ATP-binding</keyword>
<evidence type="ECO:0000256" key="5">
    <source>
        <dbReference type="SAM" id="Phobius"/>
    </source>
</evidence>
<dbReference type="CDD" id="cd24003">
    <property type="entry name" value="ASKHA_NBD_GDA1_CD39_NTPase"/>
    <property type="match status" value="1"/>
</dbReference>
<keyword evidence="2" id="KW-0378">Hydrolase</keyword>
<sequence length="518" mass="58099">MTESVVDKKEDGVVGDKKVSVRRLKKTTYSNVQVFQYDRMIGWLLFIGILVVVFLVLYRLNFFTSDEREVNQNDGSMLMWGVMLDAGSTGTRAHICQFLRTRYGEYRLLFTNFVEVQKGFSSLIREDGDHVEEVKSILSPIIDVLNEKIAPEHTHWTPIFLRATAGLRLLSDRHSEKILTAAFKCLRKTGYLTKRKWVSILDGTLEAVFNWITVNYVFHSISSRDPIEVRMQKSVGALDLGGGSLQLAFVPDLADIPTNKQQKEDPRLNVSDFIHETAVFPTRKVLYAHSFLGYGILDFQRKLYEHLQSTNRLLENPCFYSGHRKHLKTGLLREEIDTLGSGNFHECLKEAKAVFGLTDTENMLSNDGTSETCAAGDDGTECSGFQQAVEVPTELCVFGRNSCGIDGKYQPIPRGKLVAFAYFYDKIQLAGLGESPSRAEIFARGEQICSLNHSDAVTEFGDDADSLCGDLAYIYVLLFEVIRIGKDVDLKFIQRVGGSMLGWGIGALIAAMETSKIQ</sequence>
<dbReference type="Gene3D" id="3.30.420.150">
    <property type="entry name" value="Exopolyphosphatase. Domain 2"/>
    <property type="match status" value="1"/>
</dbReference>